<dbReference type="SUPFAM" id="SSF50249">
    <property type="entry name" value="Nucleic acid-binding proteins"/>
    <property type="match status" value="2"/>
</dbReference>
<comment type="caution">
    <text evidence="9">The sequence shown here is derived from an EMBL/GenBank/DDBJ whole genome shotgun (WGS) entry which is preliminary data.</text>
</comment>
<dbReference type="GO" id="GO:0000175">
    <property type="term" value="F:3'-5'-RNA exonuclease activity"/>
    <property type="evidence" value="ECO:0007669"/>
    <property type="project" value="TreeGrafter"/>
</dbReference>
<dbReference type="InterPro" id="IPR041505">
    <property type="entry name" value="Dis3_CSD2"/>
</dbReference>
<feature type="region of interest" description="Disordered" evidence="7">
    <location>
        <begin position="368"/>
        <end position="424"/>
    </location>
</feature>
<feature type="compositionally biased region" description="Pro residues" evidence="7">
    <location>
        <begin position="102"/>
        <end position="114"/>
    </location>
</feature>
<dbReference type="InterPro" id="IPR012340">
    <property type="entry name" value="NA-bd_OB-fold"/>
</dbReference>
<feature type="compositionally biased region" description="Low complexity" evidence="7">
    <location>
        <begin position="263"/>
        <end position="275"/>
    </location>
</feature>
<proteinExistence type="inferred from homology"/>
<keyword evidence="10" id="KW-1185">Reference proteome</keyword>
<evidence type="ECO:0000313" key="9">
    <source>
        <dbReference type="EMBL" id="GLC50798.1"/>
    </source>
</evidence>
<feature type="domain" description="RNB" evidence="8">
    <location>
        <begin position="628"/>
        <end position="1005"/>
    </location>
</feature>
<keyword evidence="3" id="KW-0378">Hydrolase</keyword>
<feature type="compositionally biased region" description="Gly residues" evidence="7">
    <location>
        <begin position="188"/>
        <end position="200"/>
    </location>
</feature>
<protein>
    <recommendedName>
        <fullName evidence="8">RNB domain-containing protein</fullName>
    </recommendedName>
</protein>
<evidence type="ECO:0000256" key="3">
    <source>
        <dbReference type="ARBA" id="ARBA00022801"/>
    </source>
</evidence>
<dbReference type="InterPro" id="IPR033771">
    <property type="entry name" value="Rrp44_CSD1"/>
</dbReference>
<sequence>MRSICEGVSHLLACVSKGLIVQRGPRLHYSSVLGLRSLFARQGTFDVCLPEHLESWRSLHGFGGAVKRMNFSSDPAYQAALDAAARSSVLAASSGLSSLALSPPPPPPPPPAQSPLPDSQRHLSTHAPPPPPARGGATAAAEPAEAPPLASYPPTDRGASSSSAPPPPPPPQAPIGRGAKAAPQPGTSAGGDGSAAGRGASGRADRQAGAERPGPGQRRGKESSPTRQQQVETRGSAAASAAATKDGQGNVADKARKATATEKGNAAAGKRGAAAANKDGQWFGVYYEHLSQEDLSRGLKSGRLFRGKIRLNPGKNTEAYVTVPGLPHDLLIRGELSRNRSVEGDEVAVEVQPPAAWFTRAKLAAAIKEQQQQQQQQQKGEKDASAAAGPSTSPPAASSFLGQAQRPRGAGSEDVPWRDAPGGPDAVKQIISDLLAARPELRATAKVVGVLTPSPKREQVVGLLRLAGRLPDPRLPSWDPAAQPKLPPGPLSAAVEAALAEDPPEGEPLPPQGCPHFQLLPVDPRLPVCRVRAAQVFNLSESLLVGLLRGEQEAGRTLVSGLIREWPSHSTVPLAALRLSLGQAGEIESETAAILAAEAIRSGEFGREVLDCLPQLPWRVGERELQGRRDFRSQRVFSIDPPTAKDLDDALSIEPLPGGDGWRVGVHIADVSHFIAPFSALDVEAGRRATSTYLVQRVVPMLPPLLCEQLCSLNPGEERLTFSVVWDMGHDGSIRSTWFGRSVIRSCAKLSYPLVQRMIEGSFRAEDTGVPLQGEGVTWEQVVGDSLALWSIAKQLREGRYRGGALRLDNTRLFFSLDKDGNPVATAPYVQKEANQLVEEFMVLANISVAKFISEVFPDRAMLRRHPPPNASKMCELQEAAEAAGVQLDVSSSASLQTTLAALRASKPSEEDGGGEEGGGGGGGEEGGGLLSAAARHRRKVELMVMLATRPMQLALYFSTGTCEGVQALWRHYALAVDHYTHFTSPIRRYPDVVVHRQLAAALDVTQGGLTPQQAAQKHRLLEPELTARVAEHCNDRRLAARDAQDASLRLYLCVLMSRQPAVTLATVNSVGGNLFFSAYLTEFGAEVELRLEDAGLPLTGEWNPGSKVLTLTRGSVPAAADAAAGGGGGGSSMGRTRHGQQQQGGRGRGQRGSSSGGGGGGDAVESLEEWVGSLPPVRNPHGLQPAQLPLHVRQFADLPLILTAVLTPGQPPRLAARIFLPEAERAMAEAERRRAEAEAQQQQQQQQEAAPAEGAEAEEGVAVRQSMVPWENMLND</sequence>
<dbReference type="InterPro" id="IPR001900">
    <property type="entry name" value="RNase_II/R"/>
</dbReference>
<dbReference type="Pfam" id="PF17216">
    <property type="entry name" value="Rrp44_CSD1"/>
    <property type="match status" value="1"/>
</dbReference>
<dbReference type="PANTHER" id="PTHR23355">
    <property type="entry name" value="RIBONUCLEASE"/>
    <property type="match status" value="1"/>
</dbReference>
<feature type="compositionally biased region" description="Low complexity" evidence="7">
    <location>
        <begin position="385"/>
        <end position="399"/>
    </location>
</feature>
<dbReference type="InterPro" id="IPR022966">
    <property type="entry name" value="RNase_II/R_CS"/>
</dbReference>
<dbReference type="GO" id="GO:0006402">
    <property type="term" value="P:mRNA catabolic process"/>
    <property type="evidence" value="ECO:0007669"/>
    <property type="project" value="TreeGrafter"/>
</dbReference>
<dbReference type="EMBL" id="BRXU01000004">
    <property type="protein sequence ID" value="GLC50798.1"/>
    <property type="molecule type" value="Genomic_DNA"/>
</dbReference>
<dbReference type="GO" id="GO:0003723">
    <property type="term" value="F:RNA binding"/>
    <property type="evidence" value="ECO:0007669"/>
    <property type="project" value="UniProtKB-KW"/>
</dbReference>
<evidence type="ECO:0000313" key="10">
    <source>
        <dbReference type="Proteomes" id="UP001165080"/>
    </source>
</evidence>
<feature type="compositionally biased region" description="Low complexity" evidence="7">
    <location>
        <begin position="1239"/>
        <end position="1266"/>
    </location>
</feature>
<feature type="region of interest" description="Disordered" evidence="7">
    <location>
        <begin position="1120"/>
        <end position="1166"/>
    </location>
</feature>
<dbReference type="PANTHER" id="PTHR23355:SF9">
    <property type="entry name" value="DIS3-LIKE EXONUCLEASE 2"/>
    <property type="match status" value="1"/>
</dbReference>
<organism evidence="9 10">
    <name type="scientific">Pleodorina starrii</name>
    <dbReference type="NCBI Taxonomy" id="330485"/>
    <lineage>
        <taxon>Eukaryota</taxon>
        <taxon>Viridiplantae</taxon>
        <taxon>Chlorophyta</taxon>
        <taxon>core chlorophytes</taxon>
        <taxon>Chlorophyceae</taxon>
        <taxon>CS clade</taxon>
        <taxon>Chlamydomonadales</taxon>
        <taxon>Volvocaceae</taxon>
        <taxon>Pleodorina</taxon>
    </lineage>
</organism>
<dbReference type="Pfam" id="PF17849">
    <property type="entry name" value="OB_Dis3"/>
    <property type="match status" value="1"/>
</dbReference>
<feature type="region of interest" description="Disordered" evidence="7">
    <location>
        <begin position="904"/>
        <end position="930"/>
    </location>
</feature>
<keyword evidence="4" id="KW-0269">Exonuclease</keyword>
<feature type="compositionally biased region" description="Pro residues" evidence="7">
    <location>
        <begin position="164"/>
        <end position="173"/>
    </location>
</feature>
<accession>A0A9W6BFH3</accession>
<reference evidence="9 10" key="1">
    <citation type="journal article" date="2023" name="Commun. Biol.">
        <title>Reorganization of the ancestral sex-determining regions during the evolution of trioecy in Pleodorina starrii.</title>
        <authorList>
            <person name="Takahashi K."/>
            <person name="Suzuki S."/>
            <person name="Kawai-Toyooka H."/>
            <person name="Yamamoto K."/>
            <person name="Hamaji T."/>
            <person name="Ootsuki R."/>
            <person name="Yamaguchi H."/>
            <person name="Kawachi M."/>
            <person name="Higashiyama T."/>
            <person name="Nozaki H."/>
        </authorList>
    </citation>
    <scope>NUCLEOTIDE SEQUENCE [LARGE SCALE GENOMIC DNA]</scope>
    <source>
        <strain evidence="9 10">NIES-4479</strain>
    </source>
</reference>
<dbReference type="PROSITE" id="PS01175">
    <property type="entry name" value="RIBONUCLEASE_II"/>
    <property type="match status" value="1"/>
</dbReference>
<feature type="region of interest" description="Disordered" evidence="7">
    <location>
        <begin position="96"/>
        <end position="275"/>
    </location>
</feature>
<dbReference type="SMART" id="SM00955">
    <property type="entry name" value="RNB"/>
    <property type="match status" value="1"/>
</dbReference>
<feature type="compositionally biased region" description="Gly residues" evidence="7">
    <location>
        <begin position="916"/>
        <end position="930"/>
    </location>
</feature>
<evidence type="ECO:0000256" key="7">
    <source>
        <dbReference type="SAM" id="MobiDB-lite"/>
    </source>
</evidence>
<evidence type="ECO:0000256" key="5">
    <source>
        <dbReference type="ARBA" id="ARBA00022884"/>
    </source>
</evidence>
<evidence type="ECO:0000256" key="1">
    <source>
        <dbReference type="ARBA" id="ARBA00005785"/>
    </source>
</evidence>
<dbReference type="Proteomes" id="UP001165080">
    <property type="component" value="Unassembled WGS sequence"/>
</dbReference>
<feature type="compositionally biased region" description="Low complexity" evidence="7">
    <location>
        <begin position="134"/>
        <end position="163"/>
    </location>
</feature>
<keyword evidence="2" id="KW-0540">Nuclease</keyword>
<feature type="region of interest" description="Disordered" evidence="7">
    <location>
        <begin position="1230"/>
        <end position="1277"/>
    </location>
</feature>
<evidence type="ECO:0000256" key="4">
    <source>
        <dbReference type="ARBA" id="ARBA00022839"/>
    </source>
</evidence>
<dbReference type="Gene3D" id="2.40.50.690">
    <property type="match status" value="1"/>
</dbReference>
<keyword evidence="5" id="KW-0694">RNA-binding</keyword>
<evidence type="ECO:0000256" key="6">
    <source>
        <dbReference type="RuleBase" id="RU003901"/>
    </source>
</evidence>
<gene>
    <name evidence="9" type="primary">PLEST012100</name>
    <name evidence="9" type="ORF">PLESTB_000433100</name>
</gene>
<dbReference type="Pfam" id="PF00773">
    <property type="entry name" value="RNB"/>
    <property type="match status" value="1"/>
</dbReference>
<evidence type="ECO:0000256" key="2">
    <source>
        <dbReference type="ARBA" id="ARBA00022722"/>
    </source>
</evidence>
<dbReference type="AlphaFoldDB" id="A0A9W6BFH3"/>
<comment type="similarity">
    <text evidence="1 6">Belongs to the RNR ribonuclease family.</text>
</comment>
<evidence type="ECO:0000259" key="8">
    <source>
        <dbReference type="SMART" id="SM00955"/>
    </source>
</evidence>
<dbReference type="InterPro" id="IPR050180">
    <property type="entry name" value="RNR_Ribonuclease"/>
</dbReference>
<name>A0A9W6BFH3_9CHLO</name>
<dbReference type="GO" id="GO:0000932">
    <property type="term" value="C:P-body"/>
    <property type="evidence" value="ECO:0007669"/>
    <property type="project" value="TreeGrafter"/>
</dbReference>